<proteinExistence type="predicted"/>
<reference evidence="2 3" key="1">
    <citation type="submission" date="2018-06" db="EMBL/GenBank/DDBJ databases">
        <authorList>
            <consortium name="Pathogen Informatics"/>
            <person name="Doyle S."/>
        </authorList>
    </citation>
    <scope>NUCLEOTIDE SEQUENCE [LARGE SCALE GENOMIC DNA]</scope>
    <source>
        <strain evidence="2 3">NCTC11978</strain>
    </source>
</reference>
<feature type="transmembrane region" description="Helical" evidence="1">
    <location>
        <begin position="134"/>
        <end position="152"/>
    </location>
</feature>
<sequence length="194" mass="21548">MGLLSFFQNVKICQGQKTPDTEKNFFQNYSDHFAFLEKEFKKKGAKLMEMNFDDGLSFLSDQALERLKLFERLRDGHDYFDEVVGATAIPLMSLAVATVAAAAAIWEGVQDLAIHTGYMKAKDKVSVDENLDTSLYLMIAGSFFLLAVASFLKSAISLISRPVVTAIQGFDEQDKERFCNNDSVAGKVMGVFGK</sequence>
<name>A0A378ISW2_9GAMM</name>
<evidence type="ECO:0000256" key="1">
    <source>
        <dbReference type="SAM" id="Phobius"/>
    </source>
</evidence>
<dbReference type="RefSeq" id="WP_115174690.1">
    <property type="nucleotide sequence ID" value="NZ_UGNY01000001.1"/>
</dbReference>
<dbReference type="Proteomes" id="UP000254033">
    <property type="component" value="Unassembled WGS sequence"/>
</dbReference>
<evidence type="ECO:0000313" key="3">
    <source>
        <dbReference type="Proteomes" id="UP000254033"/>
    </source>
</evidence>
<keyword evidence="1" id="KW-1133">Transmembrane helix</keyword>
<dbReference type="AlphaFoldDB" id="A0A378ISW2"/>
<keyword evidence="1" id="KW-0472">Membrane</keyword>
<keyword evidence="1" id="KW-0812">Transmembrane</keyword>
<feature type="transmembrane region" description="Helical" evidence="1">
    <location>
        <begin position="83"/>
        <end position="106"/>
    </location>
</feature>
<organism evidence="2 3">
    <name type="scientific">Legionella feeleii</name>
    <dbReference type="NCBI Taxonomy" id="453"/>
    <lineage>
        <taxon>Bacteria</taxon>
        <taxon>Pseudomonadati</taxon>
        <taxon>Pseudomonadota</taxon>
        <taxon>Gammaproteobacteria</taxon>
        <taxon>Legionellales</taxon>
        <taxon>Legionellaceae</taxon>
        <taxon>Legionella</taxon>
    </lineage>
</organism>
<gene>
    <name evidence="2" type="ORF">NCTC11978_00833</name>
</gene>
<dbReference type="EMBL" id="UGNY01000001">
    <property type="protein sequence ID" value="STX37665.1"/>
    <property type="molecule type" value="Genomic_DNA"/>
</dbReference>
<protein>
    <submittedName>
        <fullName evidence="2">Uncharacterized protein</fullName>
    </submittedName>
</protein>
<accession>A0A378ISW2</accession>
<evidence type="ECO:0000313" key="2">
    <source>
        <dbReference type="EMBL" id="STX37665.1"/>
    </source>
</evidence>